<feature type="domain" description="DUF4116" evidence="1">
    <location>
        <begin position="233"/>
        <end position="280"/>
    </location>
</feature>
<protein>
    <submittedName>
        <fullName evidence="2">Predicted protein</fullName>
    </submittedName>
</protein>
<evidence type="ECO:0000313" key="2">
    <source>
        <dbReference type="EMBL" id="EFC36506.1"/>
    </source>
</evidence>
<dbReference type="AlphaFoldDB" id="D2W321"/>
<evidence type="ECO:0000259" key="1">
    <source>
        <dbReference type="Pfam" id="PF13475"/>
    </source>
</evidence>
<keyword evidence="3" id="KW-1185">Reference proteome</keyword>
<dbReference type="InParanoid" id="D2W321"/>
<dbReference type="VEuPathDB" id="AmoebaDB:NAEGRDRAFT_75791"/>
<dbReference type="GeneID" id="8856552"/>
<dbReference type="EMBL" id="GG738929">
    <property type="protein sequence ID" value="EFC36506.1"/>
    <property type="molecule type" value="Genomic_DNA"/>
</dbReference>
<dbReference type="RefSeq" id="XP_002669250.1">
    <property type="nucleotide sequence ID" value="XM_002669204.1"/>
</dbReference>
<reference evidence="2 3" key="1">
    <citation type="journal article" date="2010" name="Cell">
        <title>The genome of Naegleria gruberi illuminates early eukaryotic versatility.</title>
        <authorList>
            <person name="Fritz-Laylin L.K."/>
            <person name="Prochnik S.E."/>
            <person name="Ginger M.L."/>
            <person name="Dacks J.B."/>
            <person name="Carpenter M.L."/>
            <person name="Field M.C."/>
            <person name="Kuo A."/>
            <person name="Paredez A."/>
            <person name="Chapman J."/>
            <person name="Pham J."/>
            <person name="Shu S."/>
            <person name="Neupane R."/>
            <person name="Cipriano M."/>
            <person name="Mancuso J."/>
            <person name="Tu H."/>
            <person name="Salamov A."/>
            <person name="Lindquist E."/>
            <person name="Shapiro H."/>
            <person name="Lucas S."/>
            <person name="Grigoriev I.V."/>
            <person name="Cande W.Z."/>
            <person name="Fulton C."/>
            <person name="Rokhsar D.S."/>
            <person name="Dawson S.C."/>
        </authorList>
    </citation>
    <scope>NUCLEOTIDE SEQUENCE [LARGE SCALE GENOMIC DNA]</scope>
    <source>
        <strain evidence="2 3">NEG-M</strain>
    </source>
</reference>
<dbReference type="Pfam" id="PF13475">
    <property type="entry name" value="DUF4116"/>
    <property type="match status" value="1"/>
</dbReference>
<proteinExistence type="predicted"/>
<dbReference type="OrthoDB" id="10643411at2759"/>
<gene>
    <name evidence="2" type="ORF">NAEGRDRAFT_75791</name>
</gene>
<dbReference type="KEGG" id="ngr:NAEGRDRAFT_75791"/>
<dbReference type="Proteomes" id="UP000006671">
    <property type="component" value="Unassembled WGS sequence"/>
</dbReference>
<name>D2W321_NAEGR</name>
<organism evidence="3">
    <name type="scientific">Naegleria gruberi</name>
    <name type="common">Amoeba</name>
    <dbReference type="NCBI Taxonomy" id="5762"/>
    <lineage>
        <taxon>Eukaryota</taxon>
        <taxon>Discoba</taxon>
        <taxon>Heterolobosea</taxon>
        <taxon>Tetramitia</taxon>
        <taxon>Eutetramitia</taxon>
        <taxon>Vahlkampfiidae</taxon>
        <taxon>Naegleria</taxon>
    </lineage>
</organism>
<sequence>MRACLVLETVTGVLYCFKFNNFTKLLNFTNWYKSFPTQIGSKLRKRIDKFKEEQILETKYTNNTPIVSTGKYRYLSMERKKDHNIIHNVMQSGYIENSLPFEYRDNPDFMLEYIRRNVAAFLICSKRLKFDPSFVERANEIDFCMAYINDSRNWNNTMRFKYGKVVNIVDDFLVKYVEGRQIVQVNNNYNKKENESPPPINGNPLIANHKPAMVRVKENGLYLKYCTEELTSNRDIVFTAVQNNGMALSFAHVKFREDVEIVREALFNNPYSIRLISTSFLDNNEEIILNFMARNLCNFEYLIPSKYTSNFDLMRKAIILNPHNYSRTYPPSITLSLNNEKIKTLRHDKELIIPYIWFNPNKIPALMRKLPIECIDRDVVLAVILAPNNFNCLDKSSDFILRRKMKYKEILDIKYKFSTNILINSISISTMKSTSINQV</sequence>
<accession>D2W321</accession>
<dbReference type="InterPro" id="IPR025197">
    <property type="entry name" value="DUF4116"/>
</dbReference>
<evidence type="ECO:0000313" key="3">
    <source>
        <dbReference type="Proteomes" id="UP000006671"/>
    </source>
</evidence>